<keyword evidence="8" id="KW-1185">Reference proteome</keyword>
<keyword evidence="2" id="KW-1003">Cell membrane</keyword>
<protein>
    <submittedName>
        <fullName evidence="7">MFS family permease</fullName>
    </submittedName>
</protein>
<feature type="transmembrane region" description="Helical" evidence="6">
    <location>
        <begin position="287"/>
        <end position="305"/>
    </location>
</feature>
<dbReference type="InterPro" id="IPR036259">
    <property type="entry name" value="MFS_trans_sf"/>
</dbReference>
<sequence>MSRPGDVVRLGRDFNLLWAGQTVSNIGDKVNLFVVPTVMILLLHASPFQVGLVSMAQWLAIPLLSLVAGVLVDRWDLRATLVWCDLVRFAVIALIPVAWWLDFLSVPLLFASVAVVSAASVFFNIGYTATISAVVPVDGRVKAYSRLETSRTSAEVVGPAVASALYQLLGVAALVVDAASFLASAVGIRAMRPHGGGAGRKLPMWSRLKRGVQLNWDDRVLRGTLLGALLLNCGGPIYVTVMPMLAYRGLGLSVGTFGTVMSVAAVAAVLGALIAQRVSRLIGPARMSPWSVFLHCAVGLGILAAPMLPPALVLGVTLSGYGLFMVWFNISTAAIRQARVPAEDQAVSQAAFRTVTWGVIPLAALLGGAMVEALTGHFGILNAAKITMVIGTAVPALVAWIPLAPTQARLDRELAETQGEALVSTP</sequence>
<dbReference type="PANTHER" id="PTHR23513">
    <property type="entry name" value="INTEGRAL MEMBRANE EFFLUX PROTEIN-RELATED"/>
    <property type="match status" value="1"/>
</dbReference>
<dbReference type="AlphaFoldDB" id="A0A8J7GAH9"/>
<gene>
    <name evidence="7" type="ORF">IW245_000978</name>
</gene>
<evidence type="ECO:0000256" key="2">
    <source>
        <dbReference type="ARBA" id="ARBA00022475"/>
    </source>
</evidence>
<feature type="transmembrane region" description="Helical" evidence="6">
    <location>
        <begin position="79"/>
        <end position="101"/>
    </location>
</feature>
<evidence type="ECO:0000313" key="7">
    <source>
        <dbReference type="EMBL" id="MBG6134784.1"/>
    </source>
</evidence>
<feature type="transmembrane region" description="Helical" evidence="6">
    <location>
        <begin position="55"/>
        <end position="72"/>
    </location>
</feature>
<keyword evidence="5 6" id="KW-0472">Membrane</keyword>
<evidence type="ECO:0000256" key="5">
    <source>
        <dbReference type="ARBA" id="ARBA00023136"/>
    </source>
</evidence>
<feature type="transmembrane region" description="Helical" evidence="6">
    <location>
        <begin position="251"/>
        <end position="275"/>
    </location>
</feature>
<organism evidence="7 8">
    <name type="scientific">Longispora fulva</name>
    <dbReference type="NCBI Taxonomy" id="619741"/>
    <lineage>
        <taxon>Bacteria</taxon>
        <taxon>Bacillati</taxon>
        <taxon>Actinomycetota</taxon>
        <taxon>Actinomycetes</taxon>
        <taxon>Micromonosporales</taxon>
        <taxon>Micromonosporaceae</taxon>
        <taxon>Longispora</taxon>
    </lineage>
</organism>
<evidence type="ECO:0000256" key="3">
    <source>
        <dbReference type="ARBA" id="ARBA00022692"/>
    </source>
</evidence>
<feature type="transmembrane region" description="Helical" evidence="6">
    <location>
        <begin position="107"/>
        <end position="135"/>
    </location>
</feature>
<dbReference type="CDD" id="cd06173">
    <property type="entry name" value="MFS_MefA_like"/>
    <property type="match status" value="1"/>
</dbReference>
<dbReference type="InterPro" id="IPR011701">
    <property type="entry name" value="MFS"/>
</dbReference>
<feature type="transmembrane region" description="Helical" evidence="6">
    <location>
        <begin position="350"/>
        <end position="371"/>
    </location>
</feature>
<keyword evidence="3 6" id="KW-0812">Transmembrane</keyword>
<dbReference type="Pfam" id="PF07690">
    <property type="entry name" value="MFS_1"/>
    <property type="match status" value="1"/>
</dbReference>
<dbReference type="Proteomes" id="UP000622552">
    <property type="component" value="Unassembled WGS sequence"/>
</dbReference>
<evidence type="ECO:0000256" key="4">
    <source>
        <dbReference type="ARBA" id="ARBA00022989"/>
    </source>
</evidence>
<evidence type="ECO:0000256" key="1">
    <source>
        <dbReference type="ARBA" id="ARBA00004651"/>
    </source>
</evidence>
<name>A0A8J7GAH9_9ACTN</name>
<dbReference type="GO" id="GO:0005886">
    <property type="term" value="C:plasma membrane"/>
    <property type="evidence" value="ECO:0007669"/>
    <property type="project" value="UniProtKB-SubCell"/>
</dbReference>
<dbReference type="PANTHER" id="PTHR23513:SF6">
    <property type="entry name" value="MAJOR FACILITATOR SUPERFAMILY ASSOCIATED DOMAIN-CONTAINING PROTEIN"/>
    <property type="match status" value="1"/>
</dbReference>
<dbReference type="SUPFAM" id="SSF103473">
    <property type="entry name" value="MFS general substrate transporter"/>
    <property type="match status" value="1"/>
</dbReference>
<evidence type="ECO:0000313" key="8">
    <source>
        <dbReference type="Proteomes" id="UP000622552"/>
    </source>
</evidence>
<dbReference type="RefSeq" id="WP_197001976.1">
    <property type="nucleotide sequence ID" value="NZ_BONS01000023.1"/>
</dbReference>
<evidence type="ECO:0000256" key="6">
    <source>
        <dbReference type="SAM" id="Phobius"/>
    </source>
</evidence>
<dbReference type="Gene3D" id="1.20.1250.20">
    <property type="entry name" value="MFS general substrate transporter like domains"/>
    <property type="match status" value="1"/>
</dbReference>
<dbReference type="EMBL" id="JADOUF010000001">
    <property type="protein sequence ID" value="MBG6134784.1"/>
    <property type="molecule type" value="Genomic_DNA"/>
</dbReference>
<accession>A0A8J7GAH9</accession>
<comment type="subcellular location">
    <subcellularLocation>
        <location evidence="1">Cell membrane</location>
        <topology evidence="1">Multi-pass membrane protein</topology>
    </subcellularLocation>
</comment>
<feature type="transmembrane region" description="Helical" evidence="6">
    <location>
        <begin position="220"/>
        <end position="239"/>
    </location>
</feature>
<comment type="caution">
    <text evidence="7">The sequence shown here is derived from an EMBL/GenBank/DDBJ whole genome shotgun (WGS) entry which is preliminary data.</text>
</comment>
<feature type="transmembrane region" description="Helical" evidence="6">
    <location>
        <begin position="311"/>
        <end position="330"/>
    </location>
</feature>
<feature type="transmembrane region" description="Helical" evidence="6">
    <location>
        <begin position="383"/>
        <end position="403"/>
    </location>
</feature>
<dbReference type="GO" id="GO:0022857">
    <property type="term" value="F:transmembrane transporter activity"/>
    <property type="evidence" value="ECO:0007669"/>
    <property type="project" value="InterPro"/>
</dbReference>
<reference evidence="7" key="1">
    <citation type="submission" date="2020-11" db="EMBL/GenBank/DDBJ databases">
        <title>Sequencing the genomes of 1000 actinobacteria strains.</title>
        <authorList>
            <person name="Klenk H.-P."/>
        </authorList>
    </citation>
    <scope>NUCLEOTIDE SEQUENCE</scope>
    <source>
        <strain evidence="7">DSM 45356</strain>
    </source>
</reference>
<keyword evidence="4 6" id="KW-1133">Transmembrane helix</keyword>
<proteinExistence type="predicted"/>